<dbReference type="EMBL" id="JABSTU010000001">
    <property type="protein sequence ID" value="KAH8042466.1"/>
    <property type="molecule type" value="Genomic_DNA"/>
</dbReference>
<comment type="caution">
    <text evidence="2">The sequence shown here is derived from an EMBL/GenBank/DDBJ whole genome shotgun (WGS) entry which is preliminary data.</text>
</comment>
<evidence type="ECO:0000313" key="3">
    <source>
        <dbReference type="Proteomes" id="UP000821866"/>
    </source>
</evidence>
<dbReference type="SUPFAM" id="SSF50249">
    <property type="entry name" value="Nucleic acid-binding proteins"/>
    <property type="match status" value="1"/>
</dbReference>
<dbReference type="VEuPathDB" id="VectorBase:LOC119168780"/>
<dbReference type="Proteomes" id="UP000821866">
    <property type="component" value="Chromosome 1"/>
</dbReference>
<dbReference type="InterPro" id="IPR012340">
    <property type="entry name" value="NA-bd_OB-fold"/>
</dbReference>
<evidence type="ECO:0000256" key="1">
    <source>
        <dbReference type="SAM" id="MobiDB-lite"/>
    </source>
</evidence>
<proteinExistence type="predicted"/>
<dbReference type="AlphaFoldDB" id="A0A9J6F6D8"/>
<dbReference type="Gene3D" id="2.40.50.690">
    <property type="match status" value="1"/>
</dbReference>
<reference evidence="2" key="2">
    <citation type="submission" date="2021-09" db="EMBL/GenBank/DDBJ databases">
        <authorList>
            <person name="Jia N."/>
            <person name="Wang J."/>
            <person name="Shi W."/>
            <person name="Du L."/>
            <person name="Sun Y."/>
            <person name="Zhan W."/>
            <person name="Jiang J."/>
            <person name="Wang Q."/>
            <person name="Zhang B."/>
            <person name="Ji P."/>
            <person name="Sakyi L.B."/>
            <person name="Cui X."/>
            <person name="Yuan T."/>
            <person name="Jiang B."/>
            <person name="Yang W."/>
            <person name="Lam T.T.-Y."/>
            <person name="Chang Q."/>
            <person name="Ding S."/>
            <person name="Wang X."/>
            <person name="Zhu J."/>
            <person name="Ruan X."/>
            <person name="Zhao L."/>
            <person name="Wei J."/>
            <person name="Que T."/>
            <person name="Du C."/>
            <person name="Cheng J."/>
            <person name="Dai P."/>
            <person name="Han X."/>
            <person name="Huang E."/>
            <person name="Gao Y."/>
            <person name="Liu J."/>
            <person name="Shao H."/>
            <person name="Ye R."/>
            <person name="Li L."/>
            <person name="Wei W."/>
            <person name="Wang X."/>
            <person name="Wang C."/>
            <person name="Huo Q."/>
            <person name="Li W."/>
            <person name="Guo W."/>
            <person name="Chen H."/>
            <person name="Chen S."/>
            <person name="Zhou L."/>
            <person name="Zhou L."/>
            <person name="Ni X."/>
            <person name="Tian J."/>
            <person name="Zhou Y."/>
            <person name="Sheng Y."/>
            <person name="Liu T."/>
            <person name="Pan Y."/>
            <person name="Xia L."/>
            <person name="Li J."/>
            <person name="Zhao F."/>
            <person name="Cao W."/>
        </authorList>
    </citation>
    <scope>NUCLEOTIDE SEQUENCE</scope>
    <source>
        <strain evidence="2">Rmic-2018</strain>
        <tissue evidence="2">Larvae</tissue>
    </source>
</reference>
<feature type="compositionally biased region" description="Polar residues" evidence="1">
    <location>
        <begin position="236"/>
        <end position="249"/>
    </location>
</feature>
<name>A0A9J6F6D8_RHIMP</name>
<evidence type="ECO:0000313" key="2">
    <source>
        <dbReference type="EMBL" id="KAH8042466.1"/>
    </source>
</evidence>
<reference evidence="2" key="1">
    <citation type="journal article" date="2020" name="Cell">
        <title>Large-Scale Comparative Analyses of Tick Genomes Elucidate Their Genetic Diversity and Vector Capacities.</title>
        <authorList>
            <consortium name="Tick Genome and Microbiome Consortium (TIGMIC)"/>
            <person name="Jia N."/>
            <person name="Wang J."/>
            <person name="Shi W."/>
            <person name="Du L."/>
            <person name="Sun Y."/>
            <person name="Zhan W."/>
            <person name="Jiang J.F."/>
            <person name="Wang Q."/>
            <person name="Zhang B."/>
            <person name="Ji P."/>
            <person name="Bell-Sakyi L."/>
            <person name="Cui X.M."/>
            <person name="Yuan T.T."/>
            <person name="Jiang B.G."/>
            <person name="Yang W.F."/>
            <person name="Lam T.T."/>
            <person name="Chang Q.C."/>
            <person name="Ding S.J."/>
            <person name="Wang X.J."/>
            <person name="Zhu J.G."/>
            <person name="Ruan X.D."/>
            <person name="Zhao L."/>
            <person name="Wei J.T."/>
            <person name="Ye R.Z."/>
            <person name="Que T.C."/>
            <person name="Du C.H."/>
            <person name="Zhou Y.H."/>
            <person name="Cheng J.X."/>
            <person name="Dai P.F."/>
            <person name="Guo W.B."/>
            <person name="Han X.H."/>
            <person name="Huang E.J."/>
            <person name="Li L.F."/>
            <person name="Wei W."/>
            <person name="Gao Y.C."/>
            <person name="Liu J.Z."/>
            <person name="Shao H.Z."/>
            <person name="Wang X."/>
            <person name="Wang C.C."/>
            <person name="Yang T.C."/>
            <person name="Huo Q.B."/>
            <person name="Li W."/>
            <person name="Chen H.Y."/>
            <person name="Chen S.E."/>
            <person name="Zhou L.G."/>
            <person name="Ni X.B."/>
            <person name="Tian J.H."/>
            <person name="Sheng Y."/>
            <person name="Liu T."/>
            <person name="Pan Y.S."/>
            <person name="Xia L.Y."/>
            <person name="Li J."/>
            <person name="Zhao F."/>
            <person name="Cao W.C."/>
        </authorList>
    </citation>
    <scope>NUCLEOTIDE SEQUENCE</scope>
    <source>
        <strain evidence="2">Rmic-2018</strain>
    </source>
</reference>
<feature type="compositionally biased region" description="Polar residues" evidence="1">
    <location>
        <begin position="266"/>
        <end position="286"/>
    </location>
</feature>
<sequence>MGLHLWQADLKLSCSSFLALLDSQMDIYIGGLHDRNRALNGDLVAVKIKPQEEWKAECCLECVPCLGSVGNFSEGRSLVQILWDRIHLWEKKTGQSIHDVLLSNNSSIDSPVEEDEKLEEQPSDPLLEEDFVDGDELLESSAPLAASWDGSSPTPGALRPSDTIEVLGIERLLGQVPEQERHHRSSSPPLRGCVVAPDELSGEDDWSSDAESTGSAALEQHLEDMAFLQASLDARNNNHQQQDDSSAPQSRAGESVAERIERSLNLAASATTSEVSGSTEGRQSSALHLACSLRQRLR</sequence>
<gene>
    <name evidence="2" type="ORF">HPB51_023476</name>
</gene>
<protein>
    <submittedName>
        <fullName evidence="2">Uncharacterized protein</fullName>
    </submittedName>
</protein>
<organism evidence="2 3">
    <name type="scientific">Rhipicephalus microplus</name>
    <name type="common">Cattle tick</name>
    <name type="synonym">Boophilus microplus</name>
    <dbReference type="NCBI Taxonomy" id="6941"/>
    <lineage>
        <taxon>Eukaryota</taxon>
        <taxon>Metazoa</taxon>
        <taxon>Ecdysozoa</taxon>
        <taxon>Arthropoda</taxon>
        <taxon>Chelicerata</taxon>
        <taxon>Arachnida</taxon>
        <taxon>Acari</taxon>
        <taxon>Parasitiformes</taxon>
        <taxon>Ixodida</taxon>
        <taxon>Ixodoidea</taxon>
        <taxon>Ixodidae</taxon>
        <taxon>Rhipicephalinae</taxon>
        <taxon>Rhipicephalus</taxon>
        <taxon>Boophilus</taxon>
    </lineage>
</organism>
<accession>A0A9J6F6D8</accession>
<keyword evidence="3" id="KW-1185">Reference proteome</keyword>
<feature type="region of interest" description="Disordered" evidence="1">
    <location>
        <begin position="175"/>
        <end position="215"/>
    </location>
</feature>
<feature type="region of interest" description="Disordered" evidence="1">
    <location>
        <begin position="236"/>
        <end position="287"/>
    </location>
</feature>